<protein>
    <recommendedName>
        <fullName evidence="1">DUF1659 domain-containing protein</fullName>
    </recommendedName>
</protein>
<accession>A0A078M4E5</accession>
<dbReference type="InterPro" id="IPR012454">
    <property type="entry name" value="DUF1659"/>
</dbReference>
<reference evidence="2" key="1">
    <citation type="submission" date="2014-07" db="EMBL/GenBank/DDBJ databases">
        <authorList>
            <person name="Urmite Genomes Urmite Genomes"/>
        </authorList>
    </citation>
    <scope>NUCLEOTIDE SEQUENCE</scope>
    <source>
        <strain evidence="2">13S34_air</strain>
    </source>
</reference>
<proteinExistence type="predicted"/>
<dbReference type="PATRIC" id="fig|1461583.4.peg.475"/>
<sequence length="72" mass="7507">MAKTYVLGTALRIAYDHGMDEAGKPVVKSTSYTKINAAATATDLLTAAQTVAGLSTHSVHNITKVTTEAITN</sequence>
<organism evidence="2">
    <name type="scientific">Metalysinibacillus saudimassiliensis</name>
    <dbReference type="NCBI Taxonomy" id="1461583"/>
    <lineage>
        <taxon>Bacteria</taxon>
        <taxon>Bacillati</taxon>
        <taxon>Bacillota</taxon>
        <taxon>Bacilli</taxon>
        <taxon>Bacillales</taxon>
        <taxon>Caryophanaceae</taxon>
        <taxon>Metalysinibacillus</taxon>
    </lineage>
</organism>
<feature type="domain" description="DUF1659" evidence="1">
    <location>
        <begin position="4"/>
        <end position="72"/>
    </location>
</feature>
<dbReference type="AlphaFoldDB" id="A0A078M4E5"/>
<evidence type="ECO:0000259" key="1">
    <source>
        <dbReference type="Pfam" id="PF07872"/>
    </source>
</evidence>
<dbReference type="EMBL" id="LN483073">
    <property type="protein sequence ID" value="CEA00187.1"/>
    <property type="molecule type" value="Genomic_DNA"/>
</dbReference>
<name>A0A078M4E5_9BACL</name>
<evidence type="ECO:0000313" key="2">
    <source>
        <dbReference type="EMBL" id="CEA00187.1"/>
    </source>
</evidence>
<dbReference type="Pfam" id="PF07872">
    <property type="entry name" value="DUF1659"/>
    <property type="match status" value="1"/>
</dbReference>
<gene>
    <name evidence="2" type="ORF">BN1050_00505</name>
</gene>
<dbReference type="HOGENOM" id="CLU_196603_5_0_9"/>